<evidence type="ECO:0000313" key="2">
    <source>
        <dbReference type="Proteomes" id="UP000078295"/>
    </source>
</evidence>
<dbReference type="RefSeq" id="WP_064602465.1">
    <property type="nucleotide sequence ID" value="NZ_LXHK01000009.1"/>
</dbReference>
<dbReference type="AlphaFoldDB" id="A0A198X4F0"/>
<reference evidence="1 2" key="1">
    <citation type="journal article" date="2016" name="Genome Biol. Evol.">
        <title>Comparative Genomic Analyses of the Moraxella catarrhalis Serosensitive and Seroresistant Lineages Demonstrate Their Independent Evolution.</title>
        <authorList>
            <person name="Earl J.P."/>
            <person name="de Vries S.P."/>
            <person name="Ahmed A."/>
            <person name="Powell E."/>
            <person name="Schultz M.P."/>
            <person name="Hermans P.W."/>
            <person name="Hill D.J."/>
            <person name="Zhou Z."/>
            <person name="Constantinidou C.I."/>
            <person name="Hu F.Z."/>
            <person name="Bootsma H.J."/>
            <person name="Ehrlich G.D."/>
        </authorList>
    </citation>
    <scope>NUCLEOTIDE SEQUENCE [LARGE SCALE GENOMIC DNA]</scope>
    <source>
        <strain evidence="1 2">F23</strain>
    </source>
</reference>
<organism evidence="1 2">
    <name type="scientific">Moraxella catarrhalis</name>
    <name type="common">Branhamella catarrhalis</name>
    <dbReference type="NCBI Taxonomy" id="480"/>
    <lineage>
        <taxon>Bacteria</taxon>
        <taxon>Pseudomonadati</taxon>
        <taxon>Pseudomonadota</taxon>
        <taxon>Gammaproteobacteria</taxon>
        <taxon>Moraxellales</taxon>
        <taxon>Moraxellaceae</taxon>
        <taxon>Moraxella</taxon>
    </lineage>
</organism>
<gene>
    <name evidence="1" type="ORF">AO370_0452</name>
</gene>
<accession>A0A198X4F0</accession>
<evidence type="ECO:0000313" key="1">
    <source>
        <dbReference type="EMBL" id="OAV26998.1"/>
    </source>
</evidence>
<comment type="caution">
    <text evidence="1">The sequence shown here is derived from an EMBL/GenBank/DDBJ whole genome shotgun (WGS) entry which is preliminary data.</text>
</comment>
<proteinExistence type="predicted"/>
<name>A0A198X4F0_MORCA</name>
<dbReference type="EMBL" id="LXHQ01000017">
    <property type="protein sequence ID" value="OAV26998.1"/>
    <property type="molecule type" value="Genomic_DNA"/>
</dbReference>
<protein>
    <submittedName>
        <fullName evidence="1">Uncharacterized protein</fullName>
    </submittedName>
</protein>
<dbReference type="Proteomes" id="UP000078295">
    <property type="component" value="Unassembled WGS sequence"/>
</dbReference>
<sequence>MTYPKFSQPEVLVGYLQELKINAQGEHLATIRLLNDAVVEVPMPKELVHVVESDKSELLSGAKLIELSVLPHIAARAFP</sequence>